<dbReference type="EMBL" id="RXIC02000025">
    <property type="protein sequence ID" value="KAB1207304.1"/>
    <property type="molecule type" value="Genomic_DNA"/>
</dbReference>
<reference evidence="2 3" key="1">
    <citation type="journal article" date="2019" name="Plant Biotechnol. J.">
        <title>The red bayberry genome and genetic basis of sex determination.</title>
        <authorList>
            <person name="Jia H.M."/>
            <person name="Jia H.J."/>
            <person name="Cai Q.L."/>
            <person name="Wang Y."/>
            <person name="Zhao H.B."/>
            <person name="Yang W.F."/>
            <person name="Wang G.Y."/>
            <person name="Li Y.H."/>
            <person name="Zhan D.L."/>
            <person name="Shen Y.T."/>
            <person name="Niu Q.F."/>
            <person name="Chang L."/>
            <person name="Qiu J."/>
            <person name="Zhao L."/>
            <person name="Xie H.B."/>
            <person name="Fu W.Y."/>
            <person name="Jin J."/>
            <person name="Li X.W."/>
            <person name="Jiao Y."/>
            <person name="Zhou C.C."/>
            <person name="Tu T."/>
            <person name="Chai C.Y."/>
            <person name="Gao J.L."/>
            <person name="Fan L.J."/>
            <person name="van de Weg E."/>
            <person name="Wang J.Y."/>
            <person name="Gao Z.S."/>
        </authorList>
    </citation>
    <scope>NUCLEOTIDE SEQUENCE [LARGE SCALE GENOMIC DNA]</scope>
    <source>
        <tissue evidence="2">Leaves</tissue>
    </source>
</reference>
<dbReference type="OrthoDB" id="1095087at2759"/>
<accession>A0A6A1V3K4</accession>
<evidence type="ECO:0000313" key="3">
    <source>
        <dbReference type="Proteomes" id="UP000516437"/>
    </source>
</evidence>
<keyword evidence="1" id="KW-0812">Transmembrane</keyword>
<evidence type="ECO:0008006" key="4">
    <source>
        <dbReference type="Google" id="ProtNLM"/>
    </source>
</evidence>
<protein>
    <recommendedName>
        <fullName evidence="4">DUF4408 domain-containing protein</fullName>
    </recommendedName>
</protein>
<keyword evidence="1" id="KW-0472">Membrane</keyword>
<comment type="caution">
    <text evidence="2">The sequence shown here is derived from an EMBL/GenBank/DDBJ whole genome shotgun (WGS) entry which is preliminary data.</text>
</comment>
<dbReference type="Proteomes" id="UP000516437">
    <property type="component" value="Chromosome 7"/>
</dbReference>
<dbReference type="PANTHER" id="PTHR33640">
    <property type="entry name" value="TRANSMEMBRANE PROTEIN"/>
    <property type="match status" value="1"/>
</dbReference>
<keyword evidence="3" id="KW-1185">Reference proteome</keyword>
<name>A0A6A1V3K4_9ROSI</name>
<proteinExistence type="predicted"/>
<keyword evidence="1" id="KW-1133">Transmembrane helix</keyword>
<dbReference type="AlphaFoldDB" id="A0A6A1V3K4"/>
<dbReference type="PANTHER" id="PTHR33640:SF8">
    <property type="entry name" value="TRANSMEMBRANE PROTEIN"/>
    <property type="match status" value="1"/>
</dbReference>
<sequence length="219" mass="25616">MDSFRFYNIKAEKANAMLRYRQLQKIANLCRVIEVCLFLVLVSRLSMQLPLAVKNSGGYFRDLTVVFVSPRFVFVIGNAIVITLFVKSGQFRARDPTARSTSAYDLYEELIKNSEKNQKVHPDHDETWNPVKPSNSDGCVVKDYRRSQSYSQNPNSVVCEKPRSVLRRLETEKCLERSLFRERSEENSSYPEDELSNEEFQRKVEAFIARQQRIRKEEE</sequence>
<evidence type="ECO:0000256" key="1">
    <source>
        <dbReference type="SAM" id="Phobius"/>
    </source>
</evidence>
<gene>
    <name evidence="2" type="ORF">CJ030_MR7G011625</name>
</gene>
<organism evidence="2 3">
    <name type="scientific">Morella rubra</name>
    <name type="common">Chinese bayberry</name>
    <dbReference type="NCBI Taxonomy" id="262757"/>
    <lineage>
        <taxon>Eukaryota</taxon>
        <taxon>Viridiplantae</taxon>
        <taxon>Streptophyta</taxon>
        <taxon>Embryophyta</taxon>
        <taxon>Tracheophyta</taxon>
        <taxon>Spermatophyta</taxon>
        <taxon>Magnoliopsida</taxon>
        <taxon>eudicotyledons</taxon>
        <taxon>Gunneridae</taxon>
        <taxon>Pentapetalae</taxon>
        <taxon>rosids</taxon>
        <taxon>fabids</taxon>
        <taxon>Fagales</taxon>
        <taxon>Myricaceae</taxon>
        <taxon>Morella</taxon>
    </lineage>
</organism>
<evidence type="ECO:0000313" key="2">
    <source>
        <dbReference type="EMBL" id="KAB1207304.1"/>
    </source>
</evidence>
<feature type="transmembrane region" description="Helical" evidence="1">
    <location>
        <begin position="65"/>
        <end position="86"/>
    </location>
</feature>
<feature type="transmembrane region" description="Helical" evidence="1">
    <location>
        <begin position="26"/>
        <end position="45"/>
    </location>
</feature>